<comment type="caution">
    <text evidence="1">The sequence shown here is derived from an EMBL/GenBank/DDBJ whole genome shotgun (WGS) entry which is preliminary data.</text>
</comment>
<dbReference type="Proteomes" id="UP000727407">
    <property type="component" value="Unassembled WGS sequence"/>
</dbReference>
<gene>
    <name evidence="1" type="ORF">DAT39_020219</name>
</gene>
<protein>
    <submittedName>
        <fullName evidence="1">Cancer-associated 1 protein-like isoform X2</fullName>
    </submittedName>
</protein>
<sequence length="106" mass="11538">MTQHYSYAIVVKDTAEAVIVPLKDGIYSLNRVYEALIVADVDPVTGPAMLIGGGIELDQAQHAVRMAEEEMYPGTLHAIVIYHGGVFPIQIIQGCSDSYTDSDLKE</sequence>
<evidence type="ECO:0000313" key="1">
    <source>
        <dbReference type="EMBL" id="KAF5890086.1"/>
    </source>
</evidence>
<keyword evidence="2" id="KW-1185">Reference proteome</keyword>
<accession>A0A8J4WST1</accession>
<dbReference type="EMBL" id="QNUK01000728">
    <property type="protein sequence ID" value="KAF5890086.1"/>
    <property type="molecule type" value="Genomic_DNA"/>
</dbReference>
<name>A0A8J4WST1_CLAMG</name>
<organism evidence="1 2">
    <name type="scientific">Clarias magur</name>
    <name type="common">Asian catfish</name>
    <name type="synonym">Macropteronotus magur</name>
    <dbReference type="NCBI Taxonomy" id="1594786"/>
    <lineage>
        <taxon>Eukaryota</taxon>
        <taxon>Metazoa</taxon>
        <taxon>Chordata</taxon>
        <taxon>Craniata</taxon>
        <taxon>Vertebrata</taxon>
        <taxon>Euteleostomi</taxon>
        <taxon>Actinopterygii</taxon>
        <taxon>Neopterygii</taxon>
        <taxon>Teleostei</taxon>
        <taxon>Ostariophysi</taxon>
        <taxon>Siluriformes</taxon>
        <taxon>Clariidae</taxon>
        <taxon>Clarias</taxon>
    </lineage>
</organism>
<proteinExistence type="predicted"/>
<evidence type="ECO:0000313" key="2">
    <source>
        <dbReference type="Proteomes" id="UP000727407"/>
    </source>
</evidence>
<reference evidence="1" key="1">
    <citation type="submission" date="2020-07" db="EMBL/GenBank/DDBJ databases">
        <title>Clarias magur genome sequencing, assembly and annotation.</title>
        <authorList>
            <person name="Kushwaha B."/>
            <person name="Kumar R."/>
            <person name="Das P."/>
            <person name="Joshi C.G."/>
            <person name="Kumar D."/>
            <person name="Nagpure N.S."/>
            <person name="Pandey M."/>
            <person name="Agarwal S."/>
            <person name="Srivastava S."/>
            <person name="Singh M."/>
            <person name="Sahoo L."/>
            <person name="Jayasankar P."/>
            <person name="Meher P.K."/>
            <person name="Koringa P.G."/>
            <person name="Iquebal M.A."/>
            <person name="Das S.P."/>
            <person name="Bit A."/>
            <person name="Patnaik S."/>
            <person name="Patel N."/>
            <person name="Shah T.M."/>
            <person name="Hinsu A."/>
            <person name="Jena J.K."/>
        </authorList>
    </citation>
    <scope>NUCLEOTIDE SEQUENCE</scope>
    <source>
        <strain evidence="1">CIFAMagur01</strain>
        <tissue evidence="1">Testis</tissue>
    </source>
</reference>
<dbReference type="AlphaFoldDB" id="A0A8J4WST1"/>